<dbReference type="EMBL" id="CP002100">
    <property type="protein sequence ID" value="ADN49776.1"/>
    <property type="molecule type" value="Genomic_DNA"/>
</dbReference>
<organism evidence="2 3">
    <name type="scientific">Vulcanisaeta distributa (strain DSM 14429 / JCM 11212 / NBRC 100878 / IC-017)</name>
    <dbReference type="NCBI Taxonomy" id="572478"/>
    <lineage>
        <taxon>Archaea</taxon>
        <taxon>Thermoproteota</taxon>
        <taxon>Thermoprotei</taxon>
        <taxon>Thermoproteales</taxon>
        <taxon>Thermoproteaceae</taxon>
        <taxon>Vulcanisaeta</taxon>
    </lineage>
</organism>
<dbReference type="STRING" id="572478.Vdis_0372"/>
<reference evidence="3" key="2">
    <citation type="journal article" date="2010" name="Stand. Genomic Sci.">
        <title>Complete genome sequence of Vulcanisaeta distributa type strain (IC-017T).</title>
        <authorList>
            <person name="Mavromatis K."/>
            <person name="Sikorski J."/>
            <person name="Pabst E."/>
            <person name="Teshima H."/>
            <person name="Lapidus A."/>
            <person name="Lucas S."/>
            <person name="Nolan M."/>
            <person name="Glavina Del Rio T."/>
            <person name="Cheng J."/>
            <person name="Bruce D."/>
            <person name="Goodwin L."/>
            <person name="Pitluck S."/>
            <person name="Liolios K."/>
            <person name="Ivanova N."/>
            <person name="Mikhailova N."/>
            <person name="Pati A."/>
            <person name="Chen A."/>
            <person name="Palaniappan K."/>
            <person name="Land M."/>
            <person name="Hauser L."/>
            <person name="Chang Y."/>
            <person name="Jeffries C."/>
            <person name="Rohde M."/>
            <person name="Spring S."/>
            <person name="Goker M."/>
            <person name="Wirth R."/>
            <person name="Woyke T."/>
            <person name="Bristow J."/>
            <person name="Eisen J."/>
            <person name="Markowitz V."/>
            <person name="Hugenholtz P."/>
            <person name="Klenk H."/>
            <person name="Kyrpides N."/>
        </authorList>
    </citation>
    <scope>NUCLEOTIDE SEQUENCE [LARGE SCALE GENOMIC DNA]</scope>
    <source>
        <strain evidence="3">DSM 14429 / JCM 11212 / NBRC 100878 / IC-017</strain>
    </source>
</reference>
<feature type="domain" description="2-thiouridine synthetase TtuA-like N-terminal LIM" evidence="1">
    <location>
        <begin position="23"/>
        <end position="48"/>
    </location>
</feature>
<dbReference type="GeneID" id="9751289"/>
<reference evidence="2 3" key="1">
    <citation type="journal article" date="2010" name="Stand. Genomic Sci.">
        <title>Complete genome sequence of Vulcanisaeta distributa type strain (IC-017).</title>
        <authorList>
            <person name="Mavromatis K."/>
            <person name="Sikorski J."/>
            <person name="Pabst E."/>
            <person name="Teshima H."/>
            <person name="Lapidus A."/>
            <person name="Lucas S."/>
            <person name="Nolan M."/>
            <person name="Glavina Del Rio T."/>
            <person name="Cheng J.F."/>
            <person name="Bruce D."/>
            <person name="Goodwin L."/>
            <person name="Pitluck S."/>
            <person name="Liolios K."/>
            <person name="Ivanova N."/>
            <person name="Mikhailova N."/>
            <person name="Pati A."/>
            <person name="Chen A."/>
            <person name="Palaniappan K."/>
            <person name="Land M."/>
            <person name="Hauser L."/>
            <person name="Chang Y.J."/>
            <person name="Jeffries C.D."/>
            <person name="Rohde M."/>
            <person name="Spring S."/>
            <person name="Goker M."/>
            <person name="Wirth R."/>
            <person name="Woyke T."/>
            <person name="Bristow J."/>
            <person name="Eisen J.A."/>
            <person name="Markowitz V."/>
            <person name="Hugenholtz P."/>
            <person name="Klenk H.P."/>
            <person name="Kyrpides N.C."/>
        </authorList>
    </citation>
    <scope>NUCLEOTIDE SEQUENCE [LARGE SCALE GENOMIC DNA]</scope>
    <source>
        <strain evidence="3">DSM 14429 / JCM 11212 / NBRC 100878 / IC-017</strain>
    </source>
</reference>
<dbReference type="HOGENOM" id="CLU_2875292_0_0_2"/>
<dbReference type="eggNOG" id="arCOG00042">
    <property type="taxonomic scope" value="Archaea"/>
</dbReference>
<sequence>MIFRRSIRAGDVVRVVRESILDRCSVYDRRAFVRIPYARLTLCKEHFIEFVRRRIVRLLISIN</sequence>
<dbReference type="KEGG" id="vdi:Vdis_0372"/>
<dbReference type="InterPro" id="IPR054306">
    <property type="entry name" value="TtuA-like_LIM_N"/>
</dbReference>
<dbReference type="RefSeq" id="WP_013335501.1">
    <property type="nucleotide sequence ID" value="NC_014537.1"/>
</dbReference>
<protein>
    <recommendedName>
        <fullName evidence="1">2-thiouridine synthetase TtuA-like N-terminal LIM domain-containing protein</fullName>
    </recommendedName>
</protein>
<dbReference type="Proteomes" id="UP000006681">
    <property type="component" value="Chromosome"/>
</dbReference>
<accession>E1QTX9</accession>
<dbReference type="Pfam" id="PF22082">
    <property type="entry name" value="TtuA_LIM_N"/>
    <property type="match status" value="1"/>
</dbReference>
<keyword evidence="3" id="KW-1185">Reference proteome</keyword>
<gene>
    <name evidence="2" type="ordered locus">Vdis_0372</name>
</gene>
<name>E1QTX9_VULDI</name>
<proteinExistence type="predicted"/>
<evidence type="ECO:0000313" key="3">
    <source>
        <dbReference type="Proteomes" id="UP000006681"/>
    </source>
</evidence>
<evidence type="ECO:0000313" key="2">
    <source>
        <dbReference type="EMBL" id="ADN49776.1"/>
    </source>
</evidence>
<dbReference type="AlphaFoldDB" id="E1QTX9"/>
<evidence type="ECO:0000259" key="1">
    <source>
        <dbReference type="Pfam" id="PF22082"/>
    </source>
</evidence>